<organism evidence="1">
    <name type="scientific">Ranid herpesvirus 4</name>
    <dbReference type="NCBI Taxonomy" id="2849006"/>
    <lineage>
        <taxon>Viruses</taxon>
        <taxon>Duplodnaviria</taxon>
        <taxon>Heunggongvirae</taxon>
        <taxon>Peploviricota</taxon>
        <taxon>Herviviricetes</taxon>
        <taxon>Herpesvirales</taxon>
    </lineage>
</organism>
<reference evidence="1" key="1">
    <citation type="journal article" date="2021" name="Viruses">
        <title>Discovery and Characterization of Actively Replicating DNA and Retro-Transcribing Viruses in Lower Vertebrate Hosts Based on RNA Sequencing.</title>
        <authorList>
            <person name="Chen X.X."/>
            <person name="Wu W.C."/>
            <person name="Shi M."/>
        </authorList>
    </citation>
    <scope>NUCLEOTIDE SEQUENCE</scope>
    <source>
        <strain evidence="1">Cxx6</strain>
    </source>
</reference>
<dbReference type="EMBL" id="MZ244213">
    <property type="protein sequence ID" value="QWY26450.1"/>
    <property type="molecule type" value="Genomic_DNA"/>
</dbReference>
<proteinExistence type="predicted"/>
<reference evidence="1" key="2">
    <citation type="submission" date="2021-04" db="EMBL/GenBank/DDBJ databases">
        <authorList>
            <person name="Chen X."/>
            <person name="Shi M."/>
            <person name="Wu W."/>
        </authorList>
    </citation>
    <scope>NUCLEOTIDE SEQUENCE</scope>
    <source>
        <strain evidence="1">Cxx6</strain>
    </source>
</reference>
<name>A0A8F3CIH9_9VIRU</name>
<evidence type="ECO:0000313" key="1">
    <source>
        <dbReference type="EMBL" id="QWY26450.1"/>
    </source>
</evidence>
<protein>
    <submittedName>
        <fullName evidence="1">Uncharacterized protein</fullName>
    </submittedName>
</protein>
<sequence length="587" mass="67329">MGIKKSFVQTMISRALLNPRKDGVIMLEPSVQVADYDIVLVDHSVAFYHMLYKYDKNPTVTEKACITAIIGFYKRLNIPKTSYLVMVQDGFSYPLKVYARQNRSPNKVSTHLKAITDDRLSFLTKVYEEFVKEFPNLVMVHSSVCYGVSRPANAMYVVKTNDAKLSELLNDKSYQGPEVEADLSQMRIAYMLAKAYPNYKIAVVNQDTDMVVIMAALTYKEDMPSNITGFFINDFFDLKKDITAYVSRQKLDLLCKKVSSATTRTPVLSKGVNLNMSEEALLLIADCDVRDRHRVFRLYKTAWQEMLQMLPKPINYKRLLNGIWLNGVRGSLFVRMVNALTLNNYKNNSLIKSIMLNLASGERVDHVWKPLAELTVHNVKESDCRYMTMLNRFVIPFGTFGEYLNTTDHKMVPFRIVKRRASLYMAVLGILAGTDYSIPVHNYGLAQLLDTFENEEGEDMILDALYNDIADVLSGDQIWPKHEMLTGQFLAREFIPNVCCLDILHCEATDLVFDIIAWQVKHIFLGWVIPGYFWNLYNDILLNKSTPGYIYIKEEDGCACLDFAVPKSILTSYKSNVKLRYHKALWH</sequence>
<accession>A0A8F3CIH9</accession>